<keyword evidence="3 10" id="KW-0732">Signal</keyword>
<evidence type="ECO:0000256" key="7">
    <source>
        <dbReference type="PROSITE-ProRule" id="PRU00740"/>
    </source>
</evidence>
<dbReference type="PROSITE" id="PS51407">
    <property type="entry name" value="LAMP_3"/>
    <property type="match status" value="1"/>
</dbReference>
<name>A0A9E8MB35_MACNP</name>
<dbReference type="GO" id="GO:0005886">
    <property type="term" value="C:plasma membrane"/>
    <property type="evidence" value="ECO:0007669"/>
    <property type="project" value="TreeGrafter"/>
</dbReference>
<keyword evidence="4 9" id="KW-1133">Transmembrane helix</keyword>
<evidence type="ECO:0000256" key="1">
    <source>
        <dbReference type="ARBA" id="ARBA00004251"/>
    </source>
</evidence>
<comment type="similarity">
    <text evidence="7">Belongs to the LAMP family.</text>
</comment>
<accession>A0A9E8MB35</accession>
<evidence type="ECO:0000256" key="6">
    <source>
        <dbReference type="ARBA" id="ARBA00023180"/>
    </source>
</evidence>
<keyword evidence="2 7" id="KW-0812">Transmembrane</keyword>
<keyword evidence="6" id="KW-0325">Glycoprotein</keyword>
<feature type="compositionally biased region" description="Low complexity" evidence="8">
    <location>
        <begin position="41"/>
        <end position="91"/>
    </location>
</feature>
<evidence type="ECO:0000256" key="9">
    <source>
        <dbReference type="SAM" id="Phobius"/>
    </source>
</evidence>
<keyword evidence="5 7" id="KW-0472">Membrane</keyword>
<evidence type="ECO:0000256" key="5">
    <source>
        <dbReference type="ARBA" id="ARBA00023136"/>
    </source>
</evidence>
<evidence type="ECO:0000256" key="2">
    <source>
        <dbReference type="ARBA" id="ARBA00022692"/>
    </source>
</evidence>
<protein>
    <submittedName>
        <fullName evidence="12">Lysosomal associated membrane protein 1</fullName>
    </submittedName>
</protein>
<dbReference type="AlphaFoldDB" id="A0A9E8MB35"/>
<dbReference type="Pfam" id="PF21222">
    <property type="entry name" value="Lamp2_2nd"/>
    <property type="match status" value="1"/>
</dbReference>
<dbReference type="EMBL" id="MW553278">
    <property type="protein sequence ID" value="WAB21208.1"/>
    <property type="molecule type" value="mRNA"/>
</dbReference>
<dbReference type="PROSITE" id="PS51257">
    <property type="entry name" value="PROKAR_LIPOPROTEIN"/>
    <property type="match status" value="1"/>
</dbReference>
<dbReference type="PRINTS" id="PR00336">
    <property type="entry name" value="LYSASSOCTDMP"/>
</dbReference>
<organism evidence="12">
    <name type="scientific">Macrobrachium nipponense</name>
    <name type="common">Oriental river shrimp</name>
    <name type="synonym">Palaemon nipponensis</name>
    <dbReference type="NCBI Taxonomy" id="159736"/>
    <lineage>
        <taxon>Eukaryota</taxon>
        <taxon>Metazoa</taxon>
        <taxon>Ecdysozoa</taxon>
        <taxon>Arthropoda</taxon>
        <taxon>Crustacea</taxon>
        <taxon>Multicrustacea</taxon>
        <taxon>Malacostraca</taxon>
        <taxon>Eumalacostraca</taxon>
        <taxon>Eucarida</taxon>
        <taxon>Decapoda</taxon>
        <taxon>Pleocyemata</taxon>
        <taxon>Caridea</taxon>
        <taxon>Palaemonoidea</taxon>
        <taxon>Palaemonidae</taxon>
        <taxon>Macrobrachium</taxon>
    </lineage>
</organism>
<comment type="subcellular location">
    <subcellularLocation>
        <location evidence="1">Cell membrane</location>
        <topology evidence="1">Single-pass type I membrane protein</topology>
    </subcellularLocation>
    <subcellularLocation>
        <location evidence="7">Membrane</location>
        <topology evidence="7">Single-pass type I membrane protein</topology>
    </subcellularLocation>
</comment>
<dbReference type="InterPro" id="IPR002000">
    <property type="entry name" value="Lysosome-assoc_membr_glycop"/>
</dbReference>
<dbReference type="GO" id="GO:0031902">
    <property type="term" value="C:late endosome membrane"/>
    <property type="evidence" value="ECO:0007669"/>
    <property type="project" value="TreeGrafter"/>
</dbReference>
<dbReference type="GO" id="GO:0072594">
    <property type="term" value="P:establishment of protein localization to organelle"/>
    <property type="evidence" value="ECO:0007669"/>
    <property type="project" value="TreeGrafter"/>
</dbReference>
<evidence type="ECO:0000256" key="8">
    <source>
        <dbReference type="SAM" id="MobiDB-lite"/>
    </source>
</evidence>
<feature type="domain" description="Lysosome-associated membrane glycoprotein 2-like transmembrane" evidence="11">
    <location>
        <begin position="291"/>
        <end position="322"/>
    </location>
</feature>
<feature type="region of interest" description="Disordered" evidence="8">
    <location>
        <begin position="24"/>
        <end position="101"/>
    </location>
</feature>
<gene>
    <name evidence="12" type="primary">Lamp-1</name>
</gene>
<evidence type="ECO:0000256" key="4">
    <source>
        <dbReference type="ARBA" id="ARBA00022989"/>
    </source>
</evidence>
<dbReference type="PANTHER" id="PTHR11506:SF35">
    <property type="entry name" value="LYSOSOME-ASSOCIATED MEMBRANE GLYCOPROTEIN 5"/>
    <property type="match status" value="1"/>
</dbReference>
<feature type="chain" id="PRO_5039218133" evidence="10">
    <location>
        <begin position="21"/>
        <end position="324"/>
    </location>
</feature>
<feature type="transmembrane region" description="Helical" evidence="9">
    <location>
        <begin position="290"/>
        <end position="312"/>
    </location>
</feature>
<dbReference type="PANTHER" id="PTHR11506">
    <property type="entry name" value="LYSOSOME-ASSOCIATED MEMBRANE GLYCOPROTEIN"/>
    <property type="match status" value="1"/>
</dbReference>
<reference evidence="12" key="1">
    <citation type="submission" date="2021-02" db="EMBL/GenBank/DDBJ databases">
        <authorList>
            <person name="Sun S."/>
        </authorList>
    </citation>
    <scope>NUCLEOTIDE SEQUENCE</scope>
</reference>
<evidence type="ECO:0000313" key="12">
    <source>
        <dbReference type="EMBL" id="WAB21208.1"/>
    </source>
</evidence>
<dbReference type="GO" id="GO:0005765">
    <property type="term" value="C:lysosomal membrane"/>
    <property type="evidence" value="ECO:0007669"/>
    <property type="project" value="TreeGrafter"/>
</dbReference>
<comment type="caution">
    <text evidence="7">Lacks conserved residue(s) required for the propagation of feature annotation.</text>
</comment>
<dbReference type="InterPro" id="IPR048524">
    <property type="entry name" value="Lamp2-like_TM"/>
</dbReference>
<evidence type="ECO:0000256" key="10">
    <source>
        <dbReference type="SAM" id="SignalP"/>
    </source>
</evidence>
<proteinExistence type="evidence at transcript level"/>
<feature type="signal peptide" evidence="10">
    <location>
        <begin position="1"/>
        <end position="20"/>
    </location>
</feature>
<evidence type="ECO:0000259" key="11">
    <source>
        <dbReference type="Pfam" id="PF21222"/>
    </source>
</evidence>
<sequence>MAKLFAFAFALLFACGSVIGQEDTTLEPDTTLPPEAPTTVPPTTEAPTEPPATTTVPPEPETTTAPETTVTPEPETTTAAPVPDTTTAPAPVTTPAPEPNYNYNITENNVTCIMIEGAVTFLVNYTTVNNETKTATVVLPKHPKADSVITGTCNGTDGQEEIDVTWGSAGQSSSVKVEFGIKGDSWSVSSFVANLFMDPVTFANGTDAGKTLSLVVDYGFSPLSVPVNHSFNCHSSLSAVNITATTGDAPYTQRVSSKLEGIHIQAFNMVPYEPDFVSSVHCSADEISDVVPIAVGCALAALVVIVLIAYLVGRRRRSAAYQSV</sequence>
<dbReference type="Gene3D" id="2.40.160.110">
    <property type="match status" value="1"/>
</dbReference>
<evidence type="ECO:0000256" key="3">
    <source>
        <dbReference type="ARBA" id="ARBA00022729"/>
    </source>
</evidence>